<organism evidence="1">
    <name type="scientific">Anguilla anguilla</name>
    <name type="common">European freshwater eel</name>
    <name type="synonym">Muraena anguilla</name>
    <dbReference type="NCBI Taxonomy" id="7936"/>
    <lineage>
        <taxon>Eukaryota</taxon>
        <taxon>Metazoa</taxon>
        <taxon>Chordata</taxon>
        <taxon>Craniata</taxon>
        <taxon>Vertebrata</taxon>
        <taxon>Euteleostomi</taxon>
        <taxon>Actinopterygii</taxon>
        <taxon>Neopterygii</taxon>
        <taxon>Teleostei</taxon>
        <taxon>Anguilliformes</taxon>
        <taxon>Anguillidae</taxon>
        <taxon>Anguilla</taxon>
    </lineage>
</organism>
<accession>A0A0E9QW08</accession>
<dbReference type="AlphaFoldDB" id="A0A0E9QW08"/>
<dbReference type="EMBL" id="GBXM01087553">
    <property type="protein sequence ID" value="JAH21024.1"/>
    <property type="molecule type" value="Transcribed_RNA"/>
</dbReference>
<protein>
    <submittedName>
        <fullName evidence="1">Uncharacterized protein</fullName>
    </submittedName>
</protein>
<name>A0A0E9QW08_ANGAN</name>
<sequence>MLVFSRPEARCILLKTRATPRNKQGRVVLN</sequence>
<evidence type="ECO:0000313" key="1">
    <source>
        <dbReference type="EMBL" id="JAH21024.1"/>
    </source>
</evidence>
<proteinExistence type="predicted"/>
<reference evidence="1" key="1">
    <citation type="submission" date="2014-11" db="EMBL/GenBank/DDBJ databases">
        <authorList>
            <person name="Amaro Gonzalez C."/>
        </authorList>
    </citation>
    <scope>NUCLEOTIDE SEQUENCE</scope>
</reference>
<reference evidence="1" key="2">
    <citation type="journal article" date="2015" name="Fish Shellfish Immunol.">
        <title>Early steps in the European eel (Anguilla anguilla)-Vibrio vulnificus interaction in the gills: Role of the RtxA13 toxin.</title>
        <authorList>
            <person name="Callol A."/>
            <person name="Pajuelo D."/>
            <person name="Ebbesson L."/>
            <person name="Teles M."/>
            <person name="MacKenzie S."/>
            <person name="Amaro C."/>
        </authorList>
    </citation>
    <scope>NUCLEOTIDE SEQUENCE</scope>
</reference>